<evidence type="ECO:0000313" key="2">
    <source>
        <dbReference type="EMBL" id="MFD1607751.1"/>
    </source>
</evidence>
<dbReference type="Proteomes" id="UP001597221">
    <property type="component" value="Unassembled WGS sequence"/>
</dbReference>
<dbReference type="InterPro" id="IPR007863">
    <property type="entry name" value="Peptidase_M16_C"/>
</dbReference>
<dbReference type="PANTHER" id="PTHR11851:SF186">
    <property type="entry name" value="INACTIVE METALLOPROTEASE YMFF-RELATED"/>
    <property type="match status" value="1"/>
</dbReference>
<dbReference type="InterPro" id="IPR050361">
    <property type="entry name" value="MPP/UQCRC_Complex"/>
</dbReference>
<dbReference type="Gene3D" id="3.30.830.10">
    <property type="entry name" value="Metalloenzyme, LuxS/M16 peptidase-like"/>
    <property type="match status" value="2"/>
</dbReference>
<dbReference type="EMBL" id="JBHUDE010000040">
    <property type="protein sequence ID" value="MFD1607751.1"/>
    <property type="molecule type" value="Genomic_DNA"/>
</dbReference>
<dbReference type="RefSeq" id="WP_379597100.1">
    <property type="nucleotide sequence ID" value="NZ_JBHUDE010000040.1"/>
</dbReference>
<protein>
    <submittedName>
        <fullName evidence="2">EF-P 5-aminopentanol modification-associated protein YfmF</fullName>
    </submittedName>
</protein>
<gene>
    <name evidence="2" type="primary">yfmF</name>
    <name evidence="2" type="ORF">ACFSBH_08800</name>
</gene>
<reference evidence="3" key="1">
    <citation type="journal article" date="2019" name="Int. J. Syst. Evol. Microbiol.">
        <title>The Global Catalogue of Microorganisms (GCM) 10K type strain sequencing project: providing services to taxonomists for standard genome sequencing and annotation.</title>
        <authorList>
            <consortium name="The Broad Institute Genomics Platform"/>
            <consortium name="The Broad Institute Genome Sequencing Center for Infectious Disease"/>
            <person name="Wu L."/>
            <person name="Ma J."/>
        </authorList>
    </citation>
    <scope>NUCLEOTIDE SEQUENCE [LARGE SCALE GENOMIC DNA]</scope>
    <source>
        <strain evidence="3">CGMCC 1.12376</strain>
    </source>
</reference>
<evidence type="ECO:0000259" key="1">
    <source>
        <dbReference type="Pfam" id="PF05193"/>
    </source>
</evidence>
<accession>A0ABW4HQE1</accession>
<keyword evidence="3" id="KW-1185">Reference proteome</keyword>
<proteinExistence type="predicted"/>
<dbReference type="NCBIfam" id="NF047422">
    <property type="entry name" value="YfmF_fam"/>
    <property type="match status" value="1"/>
</dbReference>
<dbReference type="Pfam" id="PF05193">
    <property type="entry name" value="Peptidase_M16_C"/>
    <property type="match status" value="1"/>
</dbReference>
<organism evidence="2 3">
    <name type="scientific">Oceanobacillus luteolus</name>
    <dbReference type="NCBI Taxonomy" id="1274358"/>
    <lineage>
        <taxon>Bacteria</taxon>
        <taxon>Bacillati</taxon>
        <taxon>Bacillota</taxon>
        <taxon>Bacilli</taxon>
        <taxon>Bacillales</taxon>
        <taxon>Bacillaceae</taxon>
        <taxon>Oceanobacillus</taxon>
    </lineage>
</organism>
<dbReference type="PANTHER" id="PTHR11851">
    <property type="entry name" value="METALLOPROTEASE"/>
    <property type="match status" value="1"/>
</dbReference>
<feature type="domain" description="Peptidase M16 C-terminal" evidence="1">
    <location>
        <begin position="185"/>
        <end position="358"/>
    </location>
</feature>
<name>A0ABW4HQE1_9BACI</name>
<sequence length="426" mass="49162">MNLIEEQTVNKNGYHIHFIPTKKFKTLTFVIKSKAPLNKDTITKRALLPNVLREATKNYPSRTELQLKLDDLYGAVLSVDGAKKGEDHIISFRLEVANQRYLPEKEEITEEALQLLSELIFAPHLENNSFAERIVNREKASLKQRIQAIRDDKIRYANMRLIEEMCEGEAYSIHVNGYEDELETITGADLFAYYKEMVKTDEMDIYVVGDMDPQYIEEAITTIFERDSINKAGANQTKTEKQVDKPKEIIEKEPIQQAKLHIGYRTNTVYSDKEYPALQVFNGLFGGFPSSKLFMNVREKNSLAYYASSQVESHKGLLFVFSGIAPEDYEKARDIIREQMQEMKAGNFTEQEMNEAKDMIIHYLRETMDNNHGLVELFYQQKLANYERTLEEIITKISAVTKEEVVRVGEKIQEDTLYLLTSEGGN</sequence>
<dbReference type="SUPFAM" id="SSF63411">
    <property type="entry name" value="LuxS/MPP-like metallohydrolase"/>
    <property type="match status" value="2"/>
</dbReference>
<comment type="caution">
    <text evidence="2">The sequence shown here is derived from an EMBL/GenBank/DDBJ whole genome shotgun (WGS) entry which is preliminary data.</text>
</comment>
<evidence type="ECO:0000313" key="3">
    <source>
        <dbReference type="Proteomes" id="UP001597221"/>
    </source>
</evidence>
<dbReference type="InterPro" id="IPR011249">
    <property type="entry name" value="Metalloenz_LuxS/M16"/>
</dbReference>